<feature type="transmembrane region" description="Helical" evidence="5">
    <location>
        <begin position="12"/>
        <end position="38"/>
    </location>
</feature>
<protein>
    <submittedName>
        <fullName evidence="7">Membrane protein implicated in regulation of membrane protease activity</fullName>
    </submittedName>
</protein>
<dbReference type="Pfam" id="PF01957">
    <property type="entry name" value="NfeD"/>
    <property type="match status" value="1"/>
</dbReference>
<dbReference type="GO" id="GO:0006508">
    <property type="term" value="P:proteolysis"/>
    <property type="evidence" value="ECO:0007669"/>
    <property type="project" value="UniProtKB-KW"/>
</dbReference>
<dbReference type="InterPro" id="IPR002810">
    <property type="entry name" value="NfeD-like_C"/>
</dbReference>
<dbReference type="PANTHER" id="PTHR33507">
    <property type="entry name" value="INNER MEMBRANE PROTEIN YBBJ"/>
    <property type="match status" value="1"/>
</dbReference>
<evidence type="ECO:0000256" key="1">
    <source>
        <dbReference type="ARBA" id="ARBA00004141"/>
    </source>
</evidence>
<dbReference type="Gene3D" id="2.40.50.140">
    <property type="entry name" value="Nucleic acid-binding proteins"/>
    <property type="match status" value="1"/>
</dbReference>
<dbReference type="EMBL" id="FNJB01000001">
    <property type="protein sequence ID" value="SDN93947.1"/>
    <property type="molecule type" value="Genomic_DNA"/>
</dbReference>
<dbReference type="AlphaFoldDB" id="A0A1H0FH08"/>
<evidence type="ECO:0000256" key="4">
    <source>
        <dbReference type="ARBA" id="ARBA00023136"/>
    </source>
</evidence>
<evidence type="ECO:0000259" key="6">
    <source>
        <dbReference type="Pfam" id="PF01957"/>
    </source>
</evidence>
<keyword evidence="4 5" id="KW-0472">Membrane</keyword>
<evidence type="ECO:0000256" key="5">
    <source>
        <dbReference type="SAM" id="Phobius"/>
    </source>
</evidence>
<comment type="subcellular location">
    <subcellularLocation>
        <location evidence="1">Membrane</location>
        <topology evidence="1">Multi-pass membrane protein</topology>
    </subcellularLocation>
</comment>
<name>A0A1H0FH08_9PSEU</name>
<dbReference type="Proteomes" id="UP000199651">
    <property type="component" value="Unassembled WGS sequence"/>
</dbReference>
<dbReference type="PANTHER" id="PTHR33507:SF3">
    <property type="entry name" value="INNER MEMBRANE PROTEIN YBBJ"/>
    <property type="match status" value="1"/>
</dbReference>
<keyword evidence="3 5" id="KW-1133">Transmembrane helix</keyword>
<dbReference type="GO" id="GO:0008233">
    <property type="term" value="F:peptidase activity"/>
    <property type="evidence" value="ECO:0007669"/>
    <property type="project" value="UniProtKB-KW"/>
</dbReference>
<evidence type="ECO:0000313" key="8">
    <source>
        <dbReference type="Proteomes" id="UP000199651"/>
    </source>
</evidence>
<reference evidence="8" key="1">
    <citation type="submission" date="2016-10" db="EMBL/GenBank/DDBJ databases">
        <authorList>
            <person name="Varghese N."/>
            <person name="Submissions S."/>
        </authorList>
    </citation>
    <scope>NUCLEOTIDE SEQUENCE [LARGE SCALE GENOMIC DNA]</scope>
    <source>
        <strain evidence="8">IBRC-M 10655</strain>
    </source>
</reference>
<proteinExistence type="predicted"/>
<dbReference type="GO" id="GO:0005886">
    <property type="term" value="C:plasma membrane"/>
    <property type="evidence" value="ECO:0007669"/>
    <property type="project" value="TreeGrafter"/>
</dbReference>
<evidence type="ECO:0000256" key="3">
    <source>
        <dbReference type="ARBA" id="ARBA00022989"/>
    </source>
</evidence>
<keyword evidence="7" id="KW-0378">Hydrolase</keyword>
<sequence>MRVADICHDVSMALIWLIAGIVLIAAEILSGDFFLLMIGSAALAGAGAEVLFGNTFVTAAVFAVTALGLITVARPWLKARMHGAHIPDNVAAHIGGTATVVSTVDSTGGRIKLKGQEWSARAFDESQVLEPGTAVTVVEISGATAVVWAERL</sequence>
<accession>A0A1H0FH08</accession>
<dbReference type="InterPro" id="IPR052165">
    <property type="entry name" value="Membrane_assoc_protease"/>
</dbReference>
<evidence type="ECO:0000313" key="7">
    <source>
        <dbReference type="EMBL" id="SDN93947.1"/>
    </source>
</evidence>
<organism evidence="7 8">
    <name type="scientific">Actinokineospora alba</name>
    <dbReference type="NCBI Taxonomy" id="504798"/>
    <lineage>
        <taxon>Bacteria</taxon>
        <taxon>Bacillati</taxon>
        <taxon>Actinomycetota</taxon>
        <taxon>Actinomycetes</taxon>
        <taxon>Pseudonocardiales</taxon>
        <taxon>Pseudonocardiaceae</taxon>
        <taxon>Actinokineospora</taxon>
    </lineage>
</organism>
<feature type="domain" description="NfeD-like C-terminal" evidence="6">
    <location>
        <begin position="91"/>
        <end position="148"/>
    </location>
</feature>
<evidence type="ECO:0000256" key="2">
    <source>
        <dbReference type="ARBA" id="ARBA00022692"/>
    </source>
</evidence>
<gene>
    <name evidence="7" type="ORF">SAMN05192558_101370</name>
</gene>
<keyword evidence="8" id="KW-1185">Reference proteome</keyword>
<feature type="transmembrane region" description="Helical" evidence="5">
    <location>
        <begin position="50"/>
        <end position="72"/>
    </location>
</feature>
<keyword evidence="2 5" id="KW-0812">Transmembrane</keyword>
<dbReference type="STRING" id="504798.SAMN05421871_103500"/>
<dbReference type="InterPro" id="IPR012340">
    <property type="entry name" value="NA-bd_OB-fold"/>
</dbReference>
<keyword evidence="7" id="KW-0645">Protease</keyword>